<accession>A0ABZ2WQW0</accession>
<dbReference type="GO" id="GO:0032259">
    <property type="term" value="P:methylation"/>
    <property type="evidence" value="ECO:0007669"/>
    <property type="project" value="UniProtKB-KW"/>
</dbReference>
<dbReference type="GO" id="GO:0008168">
    <property type="term" value="F:methyltransferase activity"/>
    <property type="evidence" value="ECO:0007669"/>
    <property type="project" value="UniProtKB-KW"/>
</dbReference>
<organism evidence="3 4">
    <name type="scientific">Fusarium acuminatum</name>
    <dbReference type="NCBI Taxonomy" id="5515"/>
    <lineage>
        <taxon>Eukaryota</taxon>
        <taxon>Fungi</taxon>
        <taxon>Dikarya</taxon>
        <taxon>Ascomycota</taxon>
        <taxon>Pezizomycotina</taxon>
        <taxon>Sordariomycetes</taxon>
        <taxon>Hypocreomycetidae</taxon>
        <taxon>Hypocreales</taxon>
        <taxon>Nectriaceae</taxon>
        <taxon>Fusarium</taxon>
        <taxon>Fusarium tricinctum species complex</taxon>
    </lineage>
</organism>
<dbReference type="Proteomes" id="UP001489902">
    <property type="component" value="Chromosome 2"/>
</dbReference>
<sequence>MTAPSPTNELLDVQSDNDSTLDSDADFGDQYPGAEVVGTDLSPCQPEWVPPNVRFEIEDATEPWTRQSDLFDFIHIRYLFGSIPDWNRLFAEAYRCCAPGGWIESVEADVRIRSDDGTADLEPVWKTCDKMYEEGGKVLKRPFFVSEDQVEGMKKAGFVDLKTVDYKIPIGGWPKDPSMAQIGRFVQQTLENDLEGYSFLLWNQVLKWPEDEYQIFLMQIRGALRNRKVHSYITTRYVYGRKPE</sequence>
<reference evidence="3 4" key="1">
    <citation type="submission" date="2024-04" db="EMBL/GenBank/DDBJ databases">
        <title>Complete genome sequence of Fusarium acuminatum.</title>
        <authorList>
            <person name="Lan B."/>
        </authorList>
    </citation>
    <scope>NUCLEOTIDE SEQUENCE [LARGE SCALE GENOMIC DNA]</scope>
    <source>
        <strain evidence="3">1A</strain>
    </source>
</reference>
<dbReference type="CDD" id="cd02440">
    <property type="entry name" value="AdoMet_MTases"/>
    <property type="match status" value="1"/>
</dbReference>
<evidence type="ECO:0000256" key="2">
    <source>
        <dbReference type="SAM" id="MobiDB-lite"/>
    </source>
</evidence>
<feature type="compositionally biased region" description="Polar residues" evidence="2">
    <location>
        <begin position="1"/>
        <end position="18"/>
    </location>
</feature>
<dbReference type="PANTHER" id="PTHR43591">
    <property type="entry name" value="METHYLTRANSFERASE"/>
    <property type="match status" value="1"/>
</dbReference>
<protein>
    <submittedName>
        <fullName evidence="3">S-adenosyl-L-methionine-dependent methyltransferase</fullName>
    </submittedName>
</protein>
<dbReference type="SUPFAM" id="SSF53335">
    <property type="entry name" value="S-adenosyl-L-methionine-dependent methyltransferases"/>
    <property type="match status" value="1"/>
</dbReference>
<dbReference type="EMBL" id="CP151261">
    <property type="protein sequence ID" value="WZH43048.1"/>
    <property type="molecule type" value="Genomic_DNA"/>
</dbReference>
<dbReference type="Gene3D" id="3.40.50.150">
    <property type="entry name" value="Vaccinia Virus protein VP39"/>
    <property type="match status" value="1"/>
</dbReference>
<gene>
    <name evidence="3" type="ORF">QYS62_004050</name>
</gene>
<keyword evidence="3" id="KW-0808">Transferase</keyword>
<evidence type="ECO:0000256" key="1">
    <source>
        <dbReference type="ARBA" id="ARBA00038158"/>
    </source>
</evidence>
<dbReference type="Pfam" id="PF13489">
    <property type="entry name" value="Methyltransf_23"/>
    <property type="match status" value="1"/>
</dbReference>
<name>A0ABZ2WQW0_9HYPO</name>
<feature type="region of interest" description="Disordered" evidence="2">
    <location>
        <begin position="1"/>
        <end position="27"/>
    </location>
</feature>
<dbReference type="InterPro" id="IPR029063">
    <property type="entry name" value="SAM-dependent_MTases_sf"/>
</dbReference>
<keyword evidence="4" id="KW-1185">Reference proteome</keyword>
<keyword evidence="3" id="KW-0489">Methyltransferase</keyword>
<evidence type="ECO:0000313" key="3">
    <source>
        <dbReference type="EMBL" id="WZH43048.1"/>
    </source>
</evidence>
<proteinExistence type="inferred from homology"/>
<dbReference type="PANTHER" id="PTHR43591:SF10">
    <property type="entry name" value="ABC TRANSMEMBRANE TYPE-1 DOMAIN-CONTAINING PROTEIN-RELATED"/>
    <property type="match status" value="1"/>
</dbReference>
<comment type="similarity">
    <text evidence="1">Belongs to the methyltransferase superfamily. LaeA methyltransferase family.</text>
</comment>
<evidence type="ECO:0000313" key="4">
    <source>
        <dbReference type="Proteomes" id="UP001489902"/>
    </source>
</evidence>